<dbReference type="Pfam" id="PF05147">
    <property type="entry name" value="LANC_like"/>
    <property type="match status" value="1"/>
</dbReference>
<evidence type="ECO:0000313" key="1">
    <source>
        <dbReference type="EMBL" id="WBA44275.1"/>
    </source>
</evidence>
<geneLocation type="plasmid" evidence="1 2">
    <name>unnamed2</name>
</geneLocation>
<keyword evidence="1" id="KW-0614">Plasmid</keyword>
<reference evidence="1 2" key="1">
    <citation type="submission" date="2022-12" db="EMBL/GenBank/DDBJ databases">
        <title>Hymenobacter canadensis sp. nov. isolated from lake water of the Cambridge Bay, Canada.</title>
        <authorList>
            <person name="Kim W.H."/>
            <person name="Lee Y.M."/>
        </authorList>
    </citation>
    <scope>NUCLEOTIDE SEQUENCE [LARGE SCALE GENOMIC DNA]</scope>
    <source>
        <strain evidence="1 2">PAMC 29467</strain>
        <plasmid evidence="1 2">unnamed2</plasmid>
    </source>
</reference>
<sequence>MQGWQLLHSLLIERNREGVTLLQLLSSTCYQYCVHTVFGQKQDAVLIQKMGVQILDYLSYSPLKIENEHLVLLAWLYPRLRVQQPVVAQRIQTVLRAHDQNLLQECLMLFPAAANRARIFSILRYFSLRLDDEGIRGNIQLLLPLCAQLEQADPILLGLTSGQAGELLLLVRLCRKGLSDSHTQQKVRDGILTLLPLRQAVDFGECRYSIFPDHFCKATGQISYSAEMNWHQGDLGQAWVLYEAHDLLKDAELAKIAELVGLSTLLRTTSCTTGIVCAQFDRGAAGVVMLYRKLYQLSGHPAYKQGYHSWLDQTLKLVRQELAAGIEVLPVDDLRQGLMGVGLVLLSSLTEQELDWQEFML</sequence>
<accession>A0ABY7LYD0</accession>
<dbReference type="EMBL" id="CP114769">
    <property type="protein sequence ID" value="WBA44275.1"/>
    <property type="molecule type" value="Genomic_DNA"/>
</dbReference>
<dbReference type="InterPro" id="IPR007822">
    <property type="entry name" value="LANC-like"/>
</dbReference>
<keyword evidence="2" id="KW-1185">Reference proteome</keyword>
<dbReference type="Proteomes" id="UP001211005">
    <property type="component" value="Plasmid unnamed2"/>
</dbReference>
<name>A0ABY7LYD0_9BACT</name>
<protein>
    <submittedName>
        <fullName evidence="1">Uncharacterized protein</fullName>
    </submittedName>
</protein>
<dbReference type="Gene3D" id="1.50.10.20">
    <property type="match status" value="1"/>
</dbReference>
<proteinExistence type="predicted"/>
<dbReference type="SUPFAM" id="SSF158745">
    <property type="entry name" value="LanC-like"/>
    <property type="match status" value="1"/>
</dbReference>
<evidence type="ECO:0000313" key="2">
    <source>
        <dbReference type="Proteomes" id="UP001211005"/>
    </source>
</evidence>
<dbReference type="RefSeq" id="WP_269562293.1">
    <property type="nucleotide sequence ID" value="NZ_CP114769.1"/>
</dbReference>
<gene>
    <name evidence="1" type="ORF">O3303_21610</name>
</gene>
<organism evidence="1 2">
    <name type="scientific">Hymenobacter canadensis</name>
    <dbReference type="NCBI Taxonomy" id="2999067"/>
    <lineage>
        <taxon>Bacteria</taxon>
        <taxon>Pseudomonadati</taxon>
        <taxon>Bacteroidota</taxon>
        <taxon>Cytophagia</taxon>
        <taxon>Cytophagales</taxon>
        <taxon>Hymenobacteraceae</taxon>
        <taxon>Hymenobacter</taxon>
    </lineage>
</organism>